<protein>
    <recommendedName>
        <fullName evidence="9">SSD domain-containing protein</fullName>
    </recommendedName>
</protein>
<dbReference type="InterPro" id="IPR000731">
    <property type="entry name" value="SSD"/>
</dbReference>
<evidence type="ECO:0000313" key="11">
    <source>
        <dbReference type="Proteomes" id="UP001177023"/>
    </source>
</evidence>
<evidence type="ECO:0000256" key="1">
    <source>
        <dbReference type="ARBA" id="ARBA00004651"/>
    </source>
</evidence>
<dbReference type="GO" id="GO:0030659">
    <property type="term" value="C:cytoplasmic vesicle membrane"/>
    <property type="evidence" value="ECO:0007669"/>
    <property type="project" value="TreeGrafter"/>
</dbReference>
<evidence type="ECO:0000256" key="5">
    <source>
        <dbReference type="ARBA" id="ARBA00022989"/>
    </source>
</evidence>
<feature type="transmembrane region" description="Helical" evidence="8">
    <location>
        <begin position="377"/>
        <end position="405"/>
    </location>
</feature>
<dbReference type="PANTHER" id="PTHR10796:SF104">
    <property type="entry name" value="SSD DOMAIN-CONTAINING PROTEIN"/>
    <property type="match status" value="1"/>
</dbReference>
<dbReference type="FunFam" id="1.20.1640.10:FF:000013">
    <property type="entry name" value="PaTched Related family"/>
    <property type="match status" value="1"/>
</dbReference>
<dbReference type="GO" id="GO:0018996">
    <property type="term" value="P:molting cycle, collagen and cuticulin-based cuticle"/>
    <property type="evidence" value="ECO:0007669"/>
    <property type="project" value="TreeGrafter"/>
</dbReference>
<dbReference type="InterPro" id="IPR003392">
    <property type="entry name" value="PTHD_SSD"/>
</dbReference>
<evidence type="ECO:0000256" key="2">
    <source>
        <dbReference type="ARBA" id="ARBA00005585"/>
    </source>
</evidence>
<feature type="transmembrane region" description="Helical" evidence="8">
    <location>
        <begin position="645"/>
        <end position="664"/>
    </location>
</feature>
<evidence type="ECO:0000313" key="10">
    <source>
        <dbReference type="EMBL" id="CAJ0583039.1"/>
    </source>
</evidence>
<name>A0AA36G9J7_9BILA</name>
<feature type="transmembrane region" description="Helical" evidence="8">
    <location>
        <begin position="671"/>
        <end position="692"/>
    </location>
</feature>
<dbReference type="PANTHER" id="PTHR10796">
    <property type="entry name" value="PATCHED-RELATED"/>
    <property type="match status" value="1"/>
</dbReference>
<feature type="domain" description="SSD" evidence="9">
    <location>
        <begin position="245"/>
        <end position="402"/>
    </location>
</feature>
<organism evidence="10 11">
    <name type="scientific">Mesorhabditis spiculigera</name>
    <dbReference type="NCBI Taxonomy" id="96644"/>
    <lineage>
        <taxon>Eukaryota</taxon>
        <taxon>Metazoa</taxon>
        <taxon>Ecdysozoa</taxon>
        <taxon>Nematoda</taxon>
        <taxon>Chromadorea</taxon>
        <taxon>Rhabditida</taxon>
        <taxon>Rhabditina</taxon>
        <taxon>Rhabditomorpha</taxon>
        <taxon>Rhabditoidea</taxon>
        <taxon>Rhabditidae</taxon>
        <taxon>Mesorhabditinae</taxon>
        <taxon>Mesorhabditis</taxon>
    </lineage>
</organism>
<sequence>MLAYTEKFQARLNQYLYQLGNSLGRHPWRYIITILLFTILSAIGVARFHQWNNPRETFTDSDSPSYKERAVIREFLGVQGNVHFVDVLIEATDNGSLLRTEELENLDRFLNDSTAVVHEKGENLTYNDMCTPFCAKNAPLIALVDILRKDLAVMRTYPKYELGEQQLYIGDSVYDVSINETTREIQDIGAVVVHFVLTHPTKDAMFRWEEELVNWLQRGLYPKLSIGASSDELIRKEVQSMGMKSSYGLVVALIILITFMIICSLRYDLSESKWWESLCGAGIPVLVMVATIGLVSASGYAFQSIAVAVMFLILAIGIDDVFLMIAAWHRTDKKLPVAERTARTVESSGSSMTVTSITNFISFGNGLLSTTPVLQCFAIYATVASVIGFVFQLILFPSILALGAYKETKVKTKEEKCCTRFPPAPYLEKFRRSVCRGIAKCATNGYVQLATIFLMLVYWAASVYGLTLMETELAIQHLAPKESPLVRMRIEFDETVKKMQTMVVVVKNPGDLTNSTRLERMNAMVREFETAPHSYGNASTLYWIREMMADEEKFDLSSVADFVTDTPQWIALVKLDVGECEEGNKQCIKEFMFTTGFTDYVRYNDVFKLISHWRQIADKYSEFQAYPYTERSDFSDSANSLVETIWWTIMSEVICMVLAFIFFIPNMNSIIAATFALFSVNLGVLGFLNLWGVGVDPFSLASLLMSVGFSVDICAHVSYHYYQMKGESPQTRIEHTISDVGWATTQGALSTIFAMSPTVFFDSYLLHVFFKTVILVNTFGLIHGLFVLPVLLGILSRFQTPKFFKRRNIQDVNGLAETSKY</sequence>
<evidence type="ECO:0000256" key="8">
    <source>
        <dbReference type="SAM" id="Phobius"/>
    </source>
</evidence>
<dbReference type="Pfam" id="PF02460">
    <property type="entry name" value="Patched"/>
    <property type="match status" value="1"/>
</dbReference>
<feature type="transmembrane region" description="Helical" evidence="8">
    <location>
        <begin position="698"/>
        <end position="719"/>
    </location>
</feature>
<dbReference type="GO" id="GO:0005886">
    <property type="term" value="C:plasma membrane"/>
    <property type="evidence" value="ECO:0007669"/>
    <property type="project" value="UniProtKB-SubCell"/>
</dbReference>
<dbReference type="EMBL" id="CATQJA010002665">
    <property type="protein sequence ID" value="CAJ0583039.1"/>
    <property type="molecule type" value="Genomic_DNA"/>
</dbReference>
<evidence type="ECO:0000256" key="6">
    <source>
        <dbReference type="ARBA" id="ARBA00023136"/>
    </source>
</evidence>
<keyword evidence="4 8" id="KW-0812">Transmembrane</keyword>
<dbReference type="Proteomes" id="UP001177023">
    <property type="component" value="Unassembled WGS sequence"/>
</dbReference>
<proteinExistence type="inferred from homology"/>
<evidence type="ECO:0000256" key="4">
    <source>
        <dbReference type="ARBA" id="ARBA00022692"/>
    </source>
</evidence>
<dbReference type="GO" id="GO:0006897">
    <property type="term" value="P:endocytosis"/>
    <property type="evidence" value="ECO:0007669"/>
    <property type="project" value="TreeGrafter"/>
</dbReference>
<dbReference type="SUPFAM" id="SSF82866">
    <property type="entry name" value="Multidrug efflux transporter AcrB transmembrane domain"/>
    <property type="match status" value="2"/>
</dbReference>
<feature type="transmembrane region" description="Helical" evidence="8">
    <location>
        <begin position="446"/>
        <end position="466"/>
    </location>
</feature>
<keyword evidence="7" id="KW-0325">Glycoprotein</keyword>
<comment type="caution">
    <text evidence="10">The sequence shown here is derived from an EMBL/GenBank/DDBJ whole genome shotgun (WGS) entry which is preliminary data.</text>
</comment>
<dbReference type="InterPro" id="IPR051697">
    <property type="entry name" value="Patched_domain-protein"/>
</dbReference>
<comment type="similarity">
    <text evidence="2">Belongs to the patched family.</text>
</comment>
<feature type="transmembrane region" description="Helical" evidence="8">
    <location>
        <begin position="307"/>
        <end position="328"/>
    </location>
</feature>
<keyword evidence="11" id="KW-1185">Reference proteome</keyword>
<keyword evidence="5 8" id="KW-1133">Transmembrane helix</keyword>
<feature type="transmembrane region" description="Helical" evidence="8">
    <location>
        <begin position="246"/>
        <end position="267"/>
    </location>
</feature>
<feature type="non-terminal residue" evidence="10">
    <location>
        <position position="1"/>
    </location>
</feature>
<gene>
    <name evidence="10" type="ORF">MSPICULIGERA_LOCUS21157</name>
</gene>
<dbReference type="Gene3D" id="1.20.1640.10">
    <property type="entry name" value="Multidrug efflux transporter AcrB transmembrane domain"/>
    <property type="match status" value="2"/>
</dbReference>
<keyword evidence="3" id="KW-1003">Cell membrane</keyword>
<evidence type="ECO:0000256" key="7">
    <source>
        <dbReference type="ARBA" id="ARBA00023180"/>
    </source>
</evidence>
<feature type="transmembrane region" description="Helical" evidence="8">
    <location>
        <begin position="773"/>
        <end position="798"/>
    </location>
</feature>
<comment type="subcellular location">
    <subcellularLocation>
        <location evidence="1">Cell membrane</location>
        <topology evidence="1">Multi-pass membrane protein</topology>
    </subcellularLocation>
</comment>
<evidence type="ECO:0000256" key="3">
    <source>
        <dbReference type="ARBA" id="ARBA00022475"/>
    </source>
</evidence>
<feature type="transmembrane region" description="Helical" evidence="8">
    <location>
        <begin position="273"/>
        <end position="295"/>
    </location>
</feature>
<reference evidence="10" key="1">
    <citation type="submission" date="2023-06" db="EMBL/GenBank/DDBJ databases">
        <authorList>
            <person name="Delattre M."/>
        </authorList>
    </citation>
    <scope>NUCLEOTIDE SEQUENCE</scope>
    <source>
        <strain evidence="10">AF72</strain>
    </source>
</reference>
<evidence type="ECO:0000259" key="9">
    <source>
        <dbReference type="PROSITE" id="PS50156"/>
    </source>
</evidence>
<feature type="transmembrane region" description="Helical" evidence="8">
    <location>
        <begin position="28"/>
        <end position="48"/>
    </location>
</feature>
<keyword evidence="6 8" id="KW-0472">Membrane</keyword>
<dbReference type="PROSITE" id="PS50156">
    <property type="entry name" value="SSD"/>
    <property type="match status" value="1"/>
</dbReference>
<accession>A0AA36G9J7</accession>
<dbReference type="AlphaFoldDB" id="A0AA36G9J7"/>
<feature type="transmembrane region" description="Helical" evidence="8">
    <location>
        <begin position="740"/>
        <end position="761"/>
    </location>
</feature>